<evidence type="ECO:0000313" key="2">
    <source>
        <dbReference type="Proteomes" id="UP001620408"/>
    </source>
</evidence>
<evidence type="ECO:0000313" key="1">
    <source>
        <dbReference type="EMBL" id="MFK2917280.1"/>
    </source>
</evidence>
<gene>
    <name evidence="1" type="ORF">ISS97_08395</name>
</gene>
<name>A0ABW8K310_9GAMM</name>
<accession>A0ABW8K310</accession>
<dbReference type="EMBL" id="JADIKD010000009">
    <property type="protein sequence ID" value="MFK2917280.1"/>
    <property type="molecule type" value="Genomic_DNA"/>
</dbReference>
<reference evidence="1 2" key="1">
    <citation type="submission" date="2020-10" db="EMBL/GenBank/DDBJ databases">
        <title>Phylogeny of dyella-like bacteria.</title>
        <authorList>
            <person name="Fu J."/>
        </authorList>
    </citation>
    <scope>NUCLEOTIDE SEQUENCE [LARGE SCALE GENOMIC DNA]</scope>
    <source>
        <strain evidence="1 2">BB4</strain>
    </source>
</reference>
<dbReference type="Pfam" id="PF11066">
    <property type="entry name" value="DUF2867"/>
    <property type="match status" value="1"/>
</dbReference>
<dbReference type="InterPro" id="IPR021295">
    <property type="entry name" value="DUF2867"/>
</dbReference>
<proteinExistence type="predicted"/>
<dbReference type="RefSeq" id="WP_379985282.1">
    <property type="nucleotide sequence ID" value="NZ_JADIKD010000009.1"/>
</dbReference>
<sequence length="472" mass="51175">MGKARIVATFPSTRIVPASGGIPVEVTLIAQLGHGVGDQMYASACARQRAHPAFIDALHEPSTQLGGTDFAKGDATALYTFSVGPHGHPFHRHAGHRVFTAVSGSSGAQLRFSTATPDELADDPAQFVRALHHVNIPPDCLFTVRFNGKTWHQFVPCDPTGRHPALFALSCHTNELGGELAEATRQQVLAGEASIPLLTELLPEHVVAWLAKAAPRPSDVPTVSLALDVRPDSLQSALCKRIRGGLGRLRSIMSQWRPMSGFLTKTGTGLPVQQLAELPDDSLLRHQLVGAHHHEDMFLLELSDPALTGKGATRLLSALLDGFLLNPPSSVSRLMALRNALVKPLGLRTSPLGCPVSSLLSSRACERFDQRFPVLAQTIDESDRYAQVILGADDKHLRFRSCIGVRIVDGRHVELTLGTRVHCTNLFGHVYIALIERVHRHHVSPAMLRMAAEHAFARAPAQQDLDSRILAT</sequence>
<comment type="caution">
    <text evidence="1">The sequence shown here is derived from an EMBL/GenBank/DDBJ whole genome shotgun (WGS) entry which is preliminary data.</text>
</comment>
<keyword evidence="2" id="KW-1185">Reference proteome</keyword>
<protein>
    <submittedName>
        <fullName evidence="1">DUF2867 domain-containing protein</fullName>
    </submittedName>
</protein>
<organism evidence="1 2">
    <name type="scientific">Dyella koreensis</name>
    <dbReference type="NCBI Taxonomy" id="311235"/>
    <lineage>
        <taxon>Bacteria</taxon>
        <taxon>Pseudomonadati</taxon>
        <taxon>Pseudomonadota</taxon>
        <taxon>Gammaproteobacteria</taxon>
        <taxon>Lysobacterales</taxon>
        <taxon>Rhodanobacteraceae</taxon>
        <taxon>Dyella</taxon>
    </lineage>
</organism>
<dbReference type="Proteomes" id="UP001620408">
    <property type="component" value="Unassembled WGS sequence"/>
</dbReference>